<organism evidence="1 2">
    <name type="scientific">Panagrolaimus sp. ES5</name>
    <dbReference type="NCBI Taxonomy" id="591445"/>
    <lineage>
        <taxon>Eukaryota</taxon>
        <taxon>Metazoa</taxon>
        <taxon>Ecdysozoa</taxon>
        <taxon>Nematoda</taxon>
        <taxon>Chromadorea</taxon>
        <taxon>Rhabditida</taxon>
        <taxon>Tylenchina</taxon>
        <taxon>Panagrolaimomorpha</taxon>
        <taxon>Panagrolaimoidea</taxon>
        <taxon>Panagrolaimidae</taxon>
        <taxon>Panagrolaimus</taxon>
    </lineage>
</organism>
<dbReference type="Proteomes" id="UP000887579">
    <property type="component" value="Unplaced"/>
</dbReference>
<reference evidence="2" key="1">
    <citation type="submission" date="2022-11" db="UniProtKB">
        <authorList>
            <consortium name="WormBaseParasite"/>
        </authorList>
    </citation>
    <scope>IDENTIFICATION</scope>
</reference>
<evidence type="ECO:0000313" key="2">
    <source>
        <dbReference type="WBParaSite" id="ES5_v2.g25191.t1"/>
    </source>
</evidence>
<protein>
    <submittedName>
        <fullName evidence="2">Uncharacterized protein</fullName>
    </submittedName>
</protein>
<accession>A0AC34G636</accession>
<sequence>MNMMRMSYFNEQGDQKQKDLSVDTLRAYNKEAFESHKEFLAASQDPNADDVIADDTNDVITDDANDEICESKLSASSRQSNRNDGNGKPVNVIIFPPAYEYFKDYMGKRKCFGEYLIVFANEEKTLCYKYTPKPKSYWMCMGCYKLPNEQIKISAKTEMEDGKECIKLLRTCHRCEPVTYESIKEKAGRTLKKPNYELVDDTNAKKYLYVYTNVDVDKCICEGYKFYYCNSDRKYRCCADKCNVRAFEVKNGDEDAVLRLNGKHICQSRQLRDYIVEIPNYVRKEKDHIFIFSDRGTKMGYEYAIARREKLYLCLKCKPLGRNVALKLVEDKNGDYVILSKMKHICTNVQYLPDIDKQVFSALRCPQGDEGIAEFDVFEGYLKIHHEADNLVRATCYVVTVVKNGTIEERYAGVAYIGYSEQKEVRLNRHKDFKKCVVAKLIQKYGDVYLVPIYESICACAYDVEAAGIELRKQGTIDFHFMNEKPGEWKSKELQAVCKDRSHPDHDAVGIAYKRMVLEALNKTENFISLFDSD</sequence>
<evidence type="ECO:0000313" key="1">
    <source>
        <dbReference type="Proteomes" id="UP000887579"/>
    </source>
</evidence>
<dbReference type="WBParaSite" id="ES5_v2.g25191.t1">
    <property type="protein sequence ID" value="ES5_v2.g25191.t1"/>
    <property type="gene ID" value="ES5_v2.g25191"/>
</dbReference>
<name>A0AC34G636_9BILA</name>
<proteinExistence type="predicted"/>